<dbReference type="Proteomes" id="UP001055811">
    <property type="component" value="Linkage Group LG05"/>
</dbReference>
<reference evidence="1 2" key="2">
    <citation type="journal article" date="2022" name="Mol. Ecol. Resour.">
        <title>The genomes of chicory, endive, great burdock and yacon provide insights into Asteraceae paleo-polyploidization history and plant inulin production.</title>
        <authorList>
            <person name="Fan W."/>
            <person name="Wang S."/>
            <person name="Wang H."/>
            <person name="Wang A."/>
            <person name="Jiang F."/>
            <person name="Liu H."/>
            <person name="Zhao H."/>
            <person name="Xu D."/>
            <person name="Zhang Y."/>
        </authorList>
    </citation>
    <scope>NUCLEOTIDE SEQUENCE [LARGE SCALE GENOMIC DNA]</scope>
    <source>
        <strain evidence="2">cv. Punajuju</strain>
        <tissue evidence="1">Leaves</tissue>
    </source>
</reference>
<protein>
    <submittedName>
        <fullName evidence="1">Uncharacterized protein</fullName>
    </submittedName>
</protein>
<proteinExistence type="predicted"/>
<evidence type="ECO:0000313" key="2">
    <source>
        <dbReference type="Proteomes" id="UP001055811"/>
    </source>
</evidence>
<evidence type="ECO:0000313" key="1">
    <source>
        <dbReference type="EMBL" id="KAI3738520.1"/>
    </source>
</evidence>
<sequence length="107" mass="11521">MSLVYLFAGTSTLDTVSVFKDICVKIRVLSGLLYHVVTDSKSGSRLSSSRFGSDMSLVYLVGAVTTQRKEEQQPPSPTIAMLVVASDEGRLVDESTAILGSIYDNEA</sequence>
<keyword evidence="2" id="KW-1185">Reference proteome</keyword>
<comment type="caution">
    <text evidence="1">The sequence shown here is derived from an EMBL/GenBank/DDBJ whole genome shotgun (WGS) entry which is preliminary data.</text>
</comment>
<accession>A0ACB9CW92</accession>
<gene>
    <name evidence="1" type="ORF">L2E82_28554</name>
</gene>
<reference evidence="2" key="1">
    <citation type="journal article" date="2022" name="Mol. Ecol. Resour.">
        <title>The genomes of chicory, endive, great burdock and yacon provide insights into Asteraceae palaeo-polyploidization history and plant inulin production.</title>
        <authorList>
            <person name="Fan W."/>
            <person name="Wang S."/>
            <person name="Wang H."/>
            <person name="Wang A."/>
            <person name="Jiang F."/>
            <person name="Liu H."/>
            <person name="Zhao H."/>
            <person name="Xu D."/>
            <person name="Zhang Y."/>
        </authorList>
    </citation>
    <scope>NUCLEOTIDE SEQUENCE [LARGE SCALE GENOMIC DNA]</scope>
    <source>
        <strain evidence="2">cv. Punajuju</strain>
    </source>
</reference>
<dbReference type="EMBL" id="CM042013">
    <property type="protein sequence ID" value="KAI3738520.1"/>
    <property type="molecule type" value="Genomic_DNA"/>
</dbReference>
<organism evidence="1 2">
    <name type="scientific">Cichorium intybus</name>
    <name type="common">Chicory</name>
    <dbReference type="NCBI Taxonomy" id="13427"/>
    <lineage>
        <taxon>Eukaryota</taxon>
        <taxon>Viridiplantae</taxon>
        <taxon>Streptophyta</taxon>
        <taxon>Embryophyta</taxon>
        <taxon>Tracheophyta</taxon>
        <taxon>Spermatophyta</taxon>
        <taxon>Magnoliopsida</taxon>
        <taxon>eudicotyledons</taxon>
        <taxon>Gunneridae</taxon>
        <taxon>Pentapetalae</taxon>
        <taxon>asterids</taxon>
        <taxon>campanulids</taxon>
        <taxon>Asterales</taxon>
        <taxon>Asteraceae</taxon>
        <taxon>Cichorioideae</taxon>
        <taxon>Cichorieae</taxon>
        <taxon>Cichoriinae</taxon>
        <taxon>Cichorium</taxon>
    </lineage>
</organism>
<name>A0ACB9CW92_CICIN</name>